<dbReference type="EMBL" id="KL251633">
    <property type="protein sequence ID" value="KGB40898.1"/>
    <property type="molecule type" value="Genomic_DNA"/>
</dbReference>
<proteinExistence type="predicted"/>
<accession>A0A095CDV3</accession>
<organism evidence="1">
    <name type="scientific">Schistosoma haematobium</name>
    <name type="common">Blood fluke</name>
    <dbReference type="NCBI Taxonomy" id="6185"/>
    <lineage>
        <taxon>Eukaryota</taxon>
        <taxon>Metazoa</taxon>
        <taxon>Spiralia</taxon>
        <taxon>Lophotrochozoa</taxon>
        <taxon>Platyhelminthes</taxon>
        <taxon>Trematoda</taxon>
        <taxon>Digenea</taxon>
        <taxon>Strigeidida</taxon>
        <taxon>Schistosomatoidea</taxon>
        <taxon>Schistosomatidae</taxon>
        <taxon>Schistosoma</taxon>
    </lineage>
</organism>
<protein>
    <submittedName>
        <fullName evidence="1">Uncharacterized protein</fullName>
    </submittedName>
</protein>
<sequence length="92" mass="10311">MTKRELKNQGVCTLKESNNKDLSNLEISDVFNTNLIDHLNQEPENAKCLSTIVPAEDLGNIQRNPGLVLKTRKSLSSGESTRYDSIRPIILE</sequence>
<reference evidence="1" key="1">
    <citation type="journal article" date="2012" name="Nat. Genet.">
        <title>Whole-genome sequence of Schistosoma haematobium.</title>
        <authorList>
            <person name="Young N.D."/>
            <person name="Jex A.R."/>
            <person name="Li B."/>
            <person name="Liu S."/>
            <person name="Yang L."/>
            <person name="Xiong Z."/>
            <person name="Li Y."/>
            <person name="Cantacessi C."/>
            <person name="Hall R.S."/>
            <person name="Xu X."/>
            <person name="Chen F."/>
            <person name="Wu X."/>
            <person name="Zerlotini A."/>
            <person name="Oliveira G."/>
            <person name="Hofmann A."/>
            <person name="Zhang G."/>
            <person name="Fang X."/>
            <person name="Kang Y."/>
            <person name="Campbell B.E."/>
            <person name="Loukas A."/>
            <person name="Ranganathan S."/>
            <person name="Rollinson D."/>
            <person name="Rinaldi G."/>
            <person name="Brindley P.J."/>
            <person name="Yang H."/>
            <person name="Wang J."/>
            <person name="Wang J."/>
            <person name="Gasser R.B."/>
        </authorList>
    </citation>
    <scope>NUCLEOTIDE SEQUENCE [LARGE SCALE GENOMIC DNA]</scope>
</reference>
<feature type="non-terminal residue" evidence="1">
    <location>
        <position position="92"/>
    </location>
</feature>
<evidence type="ECO:0000313" key="1">
    <source>
        <dbReference type="EMBL" id="KGB40898.1"/>
    </source>
</evidence>
<name>A0A095CDV3_SCHHA</name>
<dbReference type="AlphaFoldDB" id="A0A095CDV3"/>
<gene>
    <name evidence="1" type="ORF">MS3_09388</name>
</gene>